<comment type="caution">
    <text evidence="11">The sequence shown here is derived from an EMBL/GenBank/DDBJ whole genome shotgun (WGS) entry which is preliminary data.</text>
</comment>
<dbReference type="GO" id="GO:0031501">
    <property type="term" value="C:mannosyltransferase complex"/>
    <property type="evidence" value="ECO:0007669"/>
    <property type="project" value="TreeGrafter"/>
</dbReference>
<keyword evidence="7" id="KW-0256">Endoplasmic reticulum</keyword>
<evidence type="ECO:0000256" key="2">
    <source>
        <dbReference type="ARBA" id="ARBA00004687"/>
    </source>
</evidence>
<evidence type="ECO:0000313" key="12">
    <source>
        <dbReference type="Proteomes" id="UP000034881"/>
    </source>
</evidence>
<organism evidence="11 12">
    <name type="scientific">Candidatus Daviesbacteria bacterium GW2011_GWC2_40_12</name>
    <dbReference type="NCBI Taxonomy" id="1618431"/>
    <lineage>
        <taxon>Bacteria</taxon>
        <taxon>Candidatus Daviesiibacteriota</taxon>
    </lineage>
</organism>
<feature type="transmembrane region" description="Helical" evidence="10">
    <location>
        <begin position="365"/>
        <end position="386"/>
    </location>
</feature>
<keyword evidence="5" id="KW-0808">Transferase</keyword>
<evidence type="ECO:0000256" key="5">
    <source>
        <dbReference type="ARBA" id="ARBA00022679"/>
    </source>
</evidence>
<dbReference type="PANTHER" id="PTHR12468:SF2">
    <property type="entry name" value="GPI MANNOSYLTRANSFERASE 2"/>
    <property type="match status" value="1"/>
</dbReference>
<dbReference type="GO" id="GO:0004376">
    <property type="term" value="F:GPI mannosyltransferase activity"/>
    <property type="evidence" value="ECO:0007669"/>
    <property type="project" value="InterPro"/>
</dbReference>
<protein>
    <recommendedName>
        <fullName evidence="13">Glycosyltransferase RgtA/B/C/D-like domain-containing protein</fullName>
    </recommendedName>
</protein>
<dbReference type="GO" id="GO:0000009">
    <property type="term" value="F:alpha-1,6-mannosyltransferase activity"/>
    <property type="evidence" value="ECO:0007669"/>
    <property type="project" value="InterPro"/>
</dbReference>
<evidence type="ECO:0000313" key="11">
    <source>
        <dbReference type="EMBL" id="KKR42632.1"/>
    </source>
</evidence>
<keyword evidence="9 10" id="KW-0472">Membrane</keyword>
<dbReference type="UniPathway" id="UPA00196"/>
<comment type="pathway">
    <text evidence="2">Glycolipid biosynthesis; glycosylphosphatidylinositol-anchor biosynthesis.</text>
</comment>
<feature type="transmembrane region" description="Helical" evidence="10">
    <location>
        <begin position="296"/>
        <end position="318"/>
    </location>
</feature>
<accession>A0A0G0TXE5</accession>
<feature type="transmembrane region" description="Helical" evidence="10">
    <location>
        <begin position="111"/>
        <end position="130"/>
    </location>
</feature>
<reference evidence="11 12" key="1">
    <citation type="journal article" date="2015" name="Nature">
        <title>rRNA introns, odd ribosomes, and small enigmatic genomes across a large radiation of phyla.</title>
        <authorList>
            <person name="Brown C.T."/>
            <person name="Hug L.A."/>
            <person name="Thomas B.C."/>
            <person name="Sharon I."/>
            <person name="Castelle C.J."/>
            <person name="Singh A."/>
            <person name="Wilkins M.J."/>
            <person name="Williams K.H."/>
            <person name="Banfield J.F."/>
        </authorList>
    </citation>
    <scope>NUCLEOTIDE SEQUENCE [LARGE SCALE GENOMIC DNA]</scope>
</reference>
<keyword evidence="6 10" id="KW-0812">Transmembrane</keyword>
<proteinExistence type="predicted"/>
<feature type="transmembrane region" description="Helical" evidence="10">
    <location>
        <begin position="142"/>
        <end position="164"/>
    </location>
</feature>
<evidence type="ECO:0000256" key="1">
    <source>
        <dbReference type="ARBA" id="ARBA00004477"/>
    </source>
</evidence>
<dbReference type="Proteomes" id="UP000034881">
    <property type="component" value="Unassembled WGS sequence"/>
</dbReference>
<evidence type="ECO:0000256" key="10">
    <source>
        <dbReference type="SAM" id="Phobius"/>
    </source>
</evidence>
<gene>
    <name evidence="11" type="ORF">UT77_C0001G0083</name>
</gene>
<feature type="transmembrane region" description="Helical" evidence="10">
    <location>
        <begin position="184"/>
        <end position="214"/>
    </location>
</feature>
<feature type="transmembrane region" description="Helical" evidence="10">
    <location>
        <begin position="325"/>
        <end position="345"/>
    </location>
</feature>
<evidence type="ECO:0008006" key="13">
    <source>
        <dbReference type="Google" id="ProtNLM"/>
    </source>
</evidence>
<keyword evidence="4" id="KW-0328">Glycosyltransferase</keyword>
<keyword evidence="8 10" id="KW-1133">Transmembrane helix</keyword>
<evidence type="ECO:0000256" key="4">
    <source>
        <dbReference type="ARBA" id="ARBA00022676"/>
    </source>
</evidence>
<evidence type="ECO:0000256" key="3">
    <source>
        <dbReference type="ARBA" id="ARBA00022502"/>
    </source>
</evidence>
<dbReference type="GO" id="GO:0016020">
    <property type="term" value="C:membrane"/>
    <property type="evidence" value="ECO:0007669"/>
    <property type="project" value="GOC"/>
</dbReference>
<dbReference type="GO" id="GO:0006506">
    <property type="term" value="P:GPI anchor biosynthetic process"/>
    <property type="evidence" value="ECO:0007669"/>
    <property type="project" value="UniProtKB-UniPathway"/>
</dbReference>
<dbReference type="EMBL" id="LBYB01000001">
    <property type="protein sequence ID" value="KKR42632.1"/>
    <property type="molecule type" value="Genomic_DNA"/>
</dbReference>
<dbReference type="AlphaFoldDB" id="A0A0G0TXE5"/>
<sequence length="392" mass="44706">MFTKISILFLAWIVGLFAVSFLAIYFLPEFGNRFPYADQVLRVTGLPSFVWGFGNFDGVHYLRIAQNGYNAQYSQAFFPLYPLLVRFLTEVNLLIPKNPTIDSRIFVDPSYFYNGLILSNIFLFLALIVFYKLLKLDFSPKVAYGSLVLLLSFPTAYYFNSIYTESLFLFLVLGSLYCARKDNFLLAGLFGGLASATRIFGLLLIPVLLIELWLKFKNKSLEMEEISKTVIGLLLVPFGTLLYMLFLRLNFENPLYFLTSQPLFGAERTSGSLVFLPQVIYRYLKIFMTVPPTTQLFFNALLEFSFTVLVFACLLLFIKKIRPSYLVFALGCLIIPTLTGTFSSMPRYSLMGFLLLPLIVQALGNYYKVLVVFFVAIGIILVSLFTRGYWVA</sequence>
<evidence type="ECO:0000256" key="8">
    <source>
        <dbReference type="ARBA" id="ARBA00022989"/>
    </source>
</evidence>
<dbReference type="InterPro" id="IPR007315">
    <property type="entry name" value="PIG-V/Gpi18"/>
</dbReference>
<evidence type="ECO:0000256" key="9">
    <source>
        <dbReference type="ARBA" id="ARBA00023136"/>
    </source>
</evidence>
<evidence type="ECO:0000256" key="6">
    <source>
        <dbReference type="ARBA" id="ARBA00022692"/>
    </source>
</evidence>
<feature type="transmembrane region" description="Helical" evidence="10">
    <location>
        <begin position="7"/>
        <end position="27"/>
    </location>
</feature>
<evidence type="ECO:0000256" key="7">
    <source>
        <dbReference type="ARBA" id="ARBA00022824"/>
    </source>
</evidence>
<comment type="subcellular location">
    <subcellularLocation>
        <location evidence="1">Endoplasmic reticulum membrane</location>
        <topology evidence="1">Multi-pass membrane protein</topology>
    </subcellularLocation>
</comment>
<dbReference type="PANTHER" id="PTHR12468">
    <property type="entry name" value="GPI MANNOSYLTRANSFERASE 2"/>
    <property type="match status" value="1"/>
</dbReference>
<name>A0A0G0TXE5_9BACT</name>
<dbReference type="Pfam" id="PF04188">
    <property type="entry name" value="Mannosyl_trans2"/>
    <property type="match status" value="1"/>
</dbReference>
<keyword evidence="3" id="KW-0337">GPI-anchor biosynthesis</keyword>
<feature type="transmembrane region" description="Helical" evidence="10">
    <location>
        <begin position="226"/>
        <end position="246"/>
    </location>
</feature>